<reference evidence="1 2" key="1">
    <citation type="journal article" date="2016" name="PLoS ONE">
        <title>Complete Genome Sequence and Comparative Genomics of a Novel Myxobacterium Myxococcus hansupus.</title>
        <authorList>
            <person name="Sharma G."/>
            <person name="Narwani T."/>
            <person name="Subramanian S."/>
        </authorList>
    </citation>
    <scope>NUCLEOTIDE SEQUENCE [LARGE SCALE GENOMIC DNA]</scope>
    <source>
        <strain evidence="2">mixupus</strain>
    </source>
</reference>
<name>A0A0H4WU53_9BACT</name>
<dbReference type="AlphaFoldDB" id="A0A0H4WU53"/>
<evidence type="ECO:0000313" key="2">
    <source>
        <dbReference type="Proteomes" id="UP000009026"/>
    </source>
</evidence>
<organism evidence="1 2">
    <name type="scientific">Pseudomyxococcus hansupus</name>
    <dbReference type="NCBI Taxonomy" id="1297742"/>
    <lineage>
        <taxon>Bacteria</taxon>
        <taxon>Pseudomonadati</taxon>
        <taxon>Myxococcota</taxon>
        <taxon>Myxococcia</taxon>
        <taxon>Myxococcales</taxon>
        <taxon>Cystobacterineae</taxon>
        <taxon>Myxococcaceae</taxon>
        <taxon>Pseudomyxococcus</taxon>
    </lineage>
</organism>
<keyword evidence="2" id="KW-1185">Reference proteome</keyword>
<accession>A0A0H4WU53</accession>
<dbReference type="Proteomes" id="UP000009026">
    <property type="component" value="Chromosome"/>
</dbReference>
<proteinExistence type="predicted"/>
<gene>
    <name evidence="1" type="ORF">A176_001752</name>
</gene>
<sequence>MHGITPGKKAWGSRAVCFSGERDFPSPRNVPAGIEMVPGQHRLKCRVLSATGPH</sequence>
<dbReference type="EMBL" id="CP012109">
    <property type="protein sequence ID" value="AKQ64840.1"/>
    <property type="molecule type" value="Genomic_DNA"/>
</dbReference>
<evidence type="ECO:0000313" key="1">
    <source>
        <dbReference type="EMBL" id="AKQ64840.1"/>
    </source>
</evidence>
<protein>
    <submittedName>
        <fullName evidence="1">Uncharacterized protein</fullName>
    </submittedName>
</protein>
<dbReference type="KEGG" id="mym:A176_001752"/>